<dbReference type="PRINTS" id="PR00368">
    <property type="entry name" value="FADPNR"/>
</dbReference>
<comment type="caution">
    <text evidence="3">The sequence shown here is derived from an EMBL/GenBank/DDBJ whole genome shotgun (WGS) entry which is preliminary data.</text>
</comment>
<dbReference type="InterPro" id="IPR036188">
    <property type="entry name" value="FAD/NAD-bd_sf"/>
</dbReference>
<feature type="domain" description="FAD/NAD(P)-binding" evidence="2">
    <location>
        <begin position="2"/>
        <end position="298"/>
    </location>
</feature>
<dbReference type="EMBL" id="JACOPQ010000005">
    <property type="protein sequence ID" value="MBC5737008.1"/>
    <property type="molecule type" value="Genomic_DNA"/>
</dbReference>
<dbReference type="PANTHER" id="PTHR42949:SF3">
    <property type="entry name" value="ANAEROBIC GLYCEROL-3-PHOSPHATE DEHYDROGENASE SUBUNIT B"/>
    <property type="match status" value="1"/>
</dbReference>
<proteinExistence type="predicted"/>
<gene>
    <name evidence="3" type="ORF">H8S62_08265</name>
</gene>
<dbReference type="SUPFAM" id="SSF51905">
    <property type="entry name" value="FAD/NAD(P)-binding domain"/>
    <property type="match status" value="1"/>
</dbReference>
<dbReference type="GO" id="GO:0016491">
    <property type="term" value="F:oxidoreductase activity"/>
    <property type="evidence" value="ECO:0007669"/>
    <property type="project" value="UniProtKB-KW"/>
</dbReference>
<dbReference type="RefSeq" id="WP_186918990.1">
    <property type="nucleotide sequence ID" value="NZ_JACOPQ010000005.1"/>
</dbReference>
<accession>A0A8J6JBA5</accession>
<organism evidence="3 4">
    <name type="scientific">Lawsonibacter faecis</name>
    <dbReference type="NCBI Taxonomy" id="2763052"/>
    <lineage>
        <taxon>Bacteria</taxon>
        <taxon>Bacillati</taxon>
        <taxon>Bacillota</taxon>
        <taxon>Clostridia</taxon>
        <taxon>Eubacteriales</taxon>
        <taxon>Oscillospiraceae</taxon>
        <taxon>Lawsonibacter</taxon>
    </lineage>
</organism>
<evidence type="ECO:0000256" key="1">
    <source>
        <dbReference type="ARBA" id="ARBA00023002"/>
    </source>
</evidence>
<dbReference type="AlphaFoldDB" id="A0A8J6JBA5"/>
<dbReference type="Proteomes" id="UP000607645">
    <property type="component" value="Unassembled WGS sequence"/>
</dbReference>
<name>A0A8J6JBA5_9FIRM</name>
<protein>
    <submittedName>
        <fullName evidence="3">FAD-dependent oxidoreductase</fullName>
    </submittedName>
</protein>
<evidence type="ECO:0000313" key="4">
    <source>
        <dbReference type="Proteomes" id="UP000607645"/>
    </source>
</evidence>
<keyword evidence="4" id="KW-1185">Reference proteome</keyword>
<dbReference type="InterPro" id="IPR051691">
    <property type="entry name" value="Metab_Enz_Cyan_OpOx_G3PDH"/>
</dbReference>
<dbReference type="PANTHER" id="PTHR42949">
    <property type="entry name" value="ANAEROBIC GLYCEROL-3-PHOSPHATE DEHYDROGENASE SUBUNIT B"/>
    <property type="match status" value="1"/>
</dbReference>
<evidence type="ECO:0000313" key="3">
    <source>
        <dbReference type="EMBL" id="MBC5737008.1"/>
    </source>
</evidence>
<evidence type="ECO:0000259" key="2">
    <source>
        <dbReference type="Pfam" id="PF07992"/>
    </source>
</evidence>
<dbReference type="PRINTS" id="PR00411">
    <property type="entry name" value="PNDRDTASEI"/>
</dbReference>
<sequence>MYDLIVVGGGPAGLAAACAAWDGGLRRILIVERDRELGGILNQCIHNGFGLHYFKEELTGPEYAGRFVKLLGETGVEVRLDTMVLEVTPERRVHMVGKAAGYRVEEARSVILAMGCRERTRGAIAIPGTRPAGVYTAGAAQRYVNMEGRMPGRRVVILGSGDIGLIMARRMTLEGAQVLACVELMPYSGGLNRNIVQCLHDYGIPLYLSHTVTEIRGRDRLEQVAVAQVDKGRNPIPGTEMVFDCDTLLLSVGLVPENELTRQAGIEIDPRTGGAVVCENMETSLRGVFACGNVAHVHDLVDFVTAESQRAGRAAARYVLDAGAAEGPVLTVRGGDGVTYTVPQRIRPAGVERAAELFFRVNRVCGGSEVLVTSGESQIARFPREHLAPGEMEHIILPRVLLDRAEEEITVSIREVAAT</sequence>
<keyword evidence="1" id="KW-0560">Oxidoreductase</keyword>
<dbReference type="Pfam" id="PF07992">
    <property type="entry name" value="Pyr_redox_2"/>
    <property type="match status" value="1"/>
</dbReference>
<reference evidence="3" key="1">
    <citation type="submission" date="2020-08" db="EMBL/GenBank/DDBJ databases">
        <title>Genome public.</title>
        <authorList>
            <person name="Liu C."/>
            <person name="Sun Q."/>
        </authorList>
    </citation>
    <scope>NUCLEOTIDE SEQUENCE</scope>
    <source>
        <strain evidence="3">NSJ-52</strain>
    </source>
</reference>
<dbReference type="InterPro" id="IPR023753">
    <property type="entry name" value="FAD/NAD-binding_dom"/>
</dbReference>
<dbReference type="Gene3D" id="3.50.50.60">
    <property type="entry name" value="FAD/NAD(P)-binding domain"/>
    <property type="match status" value="2"/>
</dbReference>